<organism evidence="1 2">
    <name type="scientific">Solihabitans fulvus</name>
    <dbReference type="NCBI Taxonomy" id="1892852"/>
    <lineage>
        <taxon>Bacteria</taxon>
        <taxon>Bacillati</taxon>
        <taxon>Actinomycetota</taxon>
        <taxon>Actinomycetes</taxon>
        <taxon>Pseudonocardiales</taxon>
        <taxon>Pseudonocardiaceae</taxon>
        <taxon>Solihabitans</taxon>
    </lineage>
</organism>
<evidence type="ECO:0000313" key="1">
    <source>
        <dbReference type="EMBL" id="KAA2251438.1"/>
    </source>
</evidence>
<protein>
    <submittedName>
        <fullName evidence="1">Uncharacterized protein</fullName>
    </submittedName>
</protein>
<gene>
    <name evidence="1" type="ORF">F0L68_37125</name>
</gene>
<reference evidence="1 2" key="1">
    <citation type="submission" date="2019-09" db="EMBL/GenBank/DDBJ databases">
        <title>Goodfellowia gen. nov., a new genus of the Pseudonocardineae related to Actinoalloteichus, containing Goodfellowia coeruleoviolacea gen. nov., comb. nov. gen. nov., comb. nov.</title>
        <authorList>
            <person name="Labeda D."/>
        </authorList>
    </citation>
    <scope>NUCLEOTIDE SEQUENCE [LARGE SCALE GENOMIC DNA]</scope>
    <source>
        <strain evidence="1 2">AN110305</strain>
    </source>
</reference>
<accession>A0A5B2WKI7</accession>
<comment type="caution">
    <text evidence="1">The sequence shown here is derived from an EMBL/GenBank/DDBJ whole genome shotgun (WGS) entry which is preliminary data.</text>
</comment>
<reference evidence="1 2" key="2">
    <citation type="submission" date="2019-09" db="EMBL/GenBank/DDBJ databases">
        <authorList>
            <person name="Jin C."/>
        </authorList>
    </citation>
    <scope>NUCLEOTIDE SEQUENCE [LARGE SCALE GENOMIC DNA]</scope>
    <source>
        <strain evidence="1 2">AN110305</strain>
    </source>
</reference>
<dbReference type="EMBL" id="VUOB01000078">
    <property type="protein sequence ID" value="KAA2251438.1"/>
    <property type="molecule type" value="Genomic_DNA"/>
</dbReference>
<dbReference type="AlphaFoldDB" id="A0A5B2WKI7"/>
<sequence length="127" mass="12828">MTTKTRDALTLAGFVAALAVAGGVGYQVMRAHSGPPTATGKVNVAVQAITPNGTLTLRTLEIIRLGQPPAELVVPAGAVLTSAVRAEGRTPGNTLSCDVRVSTVAQQDTPVVDVLGCADQPSANAQP</sequence>
<keyword evidence="2" id="KW-1185">Reference proteome</keyword>
<proteinExistence type="predicted"/>
<dbReference type="Proteomes" id="UP000323454">
    <property type="component" value="Unassembled WGS sequence"/>
</dbReference>
<name>A0A5B2WKI7_9PSEU</name>
<evidence type="ECO:0000313" key="2">
    <source>
        <dbReference type="Proteomes" id="UP000323454"/>
    </source>
</evidence>
<dbReference type="RefSeq" id="WP_149854599.1">
    <property type="nucleotide sequence ID" value="NZ_VUOB01000078.1"/>
</dbReference>